<dbReference type="Gene3D" id="1.10.1200.10">
    <property type="entry name" value="ACP-like"/>
    <property type="match status" value="1"/>
</dbReference>
<dbReference type="Pfam" id="PF00550">
    <property type="entry name" value="PP-binding"/>
    <property type="match status" value="1"/>
</dbReference>
<dbReference type="InterPro" id="IPR045851">
    <property type="entry name" value="AMP-bd_C_sf"/>
</dbReference>
<dbReference type="PANTHER" id="PTHR45527:SF1">
    <property type="entry name" value="FATTY ACID SYNTHASE"/>
    <property type="match status" value="1"/>
</dbReference>
<dbReference type="PROSITE" id="PS50075">
    <property type="entry name" value="CARRIER"/>
    <property type="match status" value="1"/>
</dbReference>
<comment type="cofactor">
    <cofactor evidence="1">
        <name>pantetheine 4'-phosphate</name>
        <dbReference type="ChEBI" id="CHEBI:47942"/>
    </cofactor>
</comment>
<evidence type="ECO:0000256" key="3">
    <source>
        <dbReference type="ARBA" id="ARBA00022553"/>
    </source>
</evidence>
<dbReference type="SUPFAM" id="SSF52777">
    <property type="entry name" value="CoA-dependent acyltransferases"/>
    <property type="match status" value="2"/>
</dbReference>
<dbReference type="GO" id="GO:0008610">
    <property type="term" value="P:lipid biosynthetic process"/>
    <property type="evidence" value="ECO:0007669"/>
    <property type="project" value="UniProtKB-ARBA"/>
</dbReference>
<dbReference type="Pfam" id="PF18563">
    <property type="entry name" value="TubC_N"/>
    <property type="match status" value="1"/>
</dbReference>
<comment type="caution">
    <text evidence="6">The sequence shown here is derived from an EMBL/GenBank/DDBJ whole genome shotgun (WGS) entry which is preliminary data.</text>
</comment>
<dbReference type="FunFam" id="2.30.38.10:FF:000001">
    <property type="entry name" value="Non-ribosomal peptide synthetase PvdI"/>
    <property type="match status" value="1"/>
</dbReference>
<dbReference type="PROSITE" id="PS00012">
    <property type="entry name" value="PHOSPHOPANTETHEINE"/>
    <property type="match status" value="1"/>
</dbReference>
<feature type="region of interest" description="Disordered" evidence="4">
    <location>
        <begin position="1101"/>
        <end position="1165"/>
    </location>
</feature>
<keyword evidence="3" id="KW-0597">Phosphoprotein</keyword>
<reference evidence="6" key="1">
    <citation type="journal article" date="2019" name="Microbiol. Resour. Announc.">
        <title>Draft Genomic Sequences of Streptomyces misionensis and Streptomyces albidoflavus, bacteria applied for phytopathogen biocontrol.</title>
        <authorList>
            <person name="Pylro V."/>
            <person name="Dias A."/>
            <person name="Andreote F."/>
            <person name="Varani A."/>
            <person name="Andreote C."/>
            <person name="Bernardo E."/>
            <person name="Martins T."/>
        </authorList>
    </citation>
    <scope>NUCLEOTIDE SEQUENCE [LARGE SCALE GENOMIC DNA]</scope>
    <source>
        <strain evidence="6">66</strain>
    </source>
</reference>
<dbReference type="PANTHER" id="PTHR45527">
    <property type="entry name" value="NONRIBOSOMAL PEPTIDE SYNTHETASE"/>
    <property type="match status" value="1"/>
</dbReference>
<dbReference type="Pfam" id="PF00501">
    <property type="entry name" value="AMP-binding"/>
    <property type="match status" value="1"/>
</dbReference>
<feature type="compositionally biased region" description="Basic and acidic residues" evidence="4">
    <location>
        <begin position="1120"/>
        <end position="1140"/>
    </location>
</feature>
<dbReference type="Gene3D" id="3.40.50.12780">
    <property type="entry name" value="N-terminal domain of ligase-like"/>
    <property type="match status" value="1"/>
</dbReference>
<keyword evidence="2" id="KW-0596">Phosphopantetheine</keyword>
<accession>A0A5C6JW15</accession>
<dbReference type="CDD" id="cd19531">
    <property type="entry name" value="LCL_NRPS-like"/>
    <property type="match status" value="1"/>
</dbReference>
<dbReference type="InterPro" id="IPR010071">
    <property type="entry name" value="AA_adenyl_dom"/>
</dbReference>
<sequence length="1165" mass="126624">MSLTRLLADLAAAGVRLSLDGDRLLAAARGGGIPEELRQEVRSRRAEITEFLREQREEEARRGVRIEPADRGTPLPASYAQQRLWLVEQLGTDLPVYNMYFAYDLEGPVDAAALCAAAEEVMRRHEVLRTALVETDDGLVQSVSPVCPANFRIHDVTDGGHDALLFEIVSTRFDLSKAPLIRFDLLRKSPQSWTFVLTQHHVISDGWSAGLLRKELSELYTARLENRPARLPDVTVHYADYAVWERSWLGGEMAEQQRSYWKRTLADLPAPLELVPGRKRSTVQSFHGSELLFRLGADTVAAAGRLGSETRSTMYATLVAAFSLLLSRMSRTDDITVGSPLANRAYPALERTLGLFFNSIAIRTRIDPDESVRDYVGRCRRTVLDAFAHQDLPFDQVVSVAAPERSTSHSPVFQSLFIFQSYPDVELELPGVKARQADCPIYSAQYDLMFKVQPDTEGLQGQLIFNDTLISREDAERFVALYERLVTTMSEHADSTVGSLELADPADARRIESWNAAARVPVPERSVHDEIRQALAADPQRLAVAFRGRQVSRGELTATAERVAAGLREADLRPGQRVGVLVPRSPDLLAVVLGILHAGLVYVPLDGRSPQHRLTAMLDRADCAAVVTAGPYADHCRGSAALRLRAEELLDSGASAVDPHIPAPDDAAYVIFTSGSTGQPKGVEVSHGNLTNLFVALDRAVPLPDDPVWAAVTAATFDISVLELLWTMARGVPVVLAETSETLVLGGADASRTLPELILASGANALQATPTLLRSVLRLPNAEQALSRLRLLLVGGEALDATLARRLKDLGIPTVLNMYGPTETTVWSTCWRLPDAPEPVRIGQPLANNDVYVVDNRLAPLPIGVYGELVIGGAGVAHGYVGRPELTAERFVTLPGTPGTRVYRTGDMGRWLPDGALEVVGRIDNQVKVNGHRVELEEVEQALNSLPGIADCAVGVQRTPSGSALVAHCVLTPGGSLNEAALIAGLGRTLPGALIPMAFAATPELPTTTGGKVDRRALPEIPLAAPTRSAPEPEGALETGLLAVWREVLADPAVGPEDDFFQAGGNSILVARLLSAVRRELVPDARIVDLFRHPTVRRYAAHVTRPGQTGENPGLPGDRPATEANERIDARRLAQQQRREQVRRKKEIAAARQQRPAHPRESDGA</sequence>
<evidence type="ECO:0000313" key="6">
    <source>
        <dbReference type="EMBL" id="TWV53482.1"/>
    </source>
</evidence>
<dbReference type="Gene3D" id="3.30.559.30">
    <property type="entry name" value="Nonribosomal peptide synthetase, condensation domain"/>
    <property type="match status" value="1"/>
</dbReference>
<feature type="domain" description="Carrier" evidence="5">
    <location>
        <begin position="1032"/>
        <end position="1107"/>
    </location>
</feature>
<gene>
    <name evidence="6" type="ORF">FRZ03_10125</name>
</gene>
<dbReference type="GO" id="GO:0031177">
    <property type="term" value="F:phosphopantetheine binding"/>
    <property type="evidence" value="ECO:0007669"/>
    <property type="project" value="TreeGrafter"/>
</dbReference>
<dbReference type="GO" id="GO:0005737">
    <property type="term" value="C:cytoplasm"/>
    <property type="evidence" value="ECO:0007669"/>
    <property type="project" value="TreeGrafter"/>
</dbReference>
<dbReference type="RefSeq" id="WP_146464810.1">
    <property type="nucleotide sequence ID" value="NZ_VOGW01000055.1"/>
</dbReference>
<evidence type="ECO:0000256" key="4">
    <source>
        <dbReference type="SAM" id="MobiDB-lite"/>
    </source>
</evidence>
<dbReference type="InterPro" id="IPR044894">
    <property type="entry name" value="TubC_N_sf"/>
</dbReference>
<dbReference type="InterPro" id="IPR000873">
    <property type="entry name" value="AMP-dep_synth/lig_dom"/>
</dbReference>
<dbReference type="InterPro" id="IPR025110">
    <property type="entry name" value="AMP-bd_C"/>
</dbReference>
<dbReference type="SUPFAM" id="SSF56801">
    <property type="entry name" value="Acetyl-CoA synthetase-like"/>
    <property type="match status" value="1"/>
</dbReference>
<dbReference type="InterPro" id="IPR023213">
    <property type="entry name" value="CAT-like_dom_sf"/>
</dbReference>
<dbReference type="Pfam" id="PF00668">
    <property type="entry name" value="Condensation"/>
    <property type="match status" value="1"/>
</dbReference>
<dbReference type="InterPro" id="IPR009081">
    <property type="entry name" value="PP-bd_ACP"/>
</dbReference>
<evidence type="ECO:0000259" key="5">
    <source>
        <dbReference type="PROSITE" id="PS50075"/>
    </source>
</evidence>
<proteinExistence type="predicted"/>
<evidence type="ECO:0000313" key="7">
    <source>
        <dbReference type="Proteomes" id="UP000320481"/>
    </source>
</evidence>
<dbReference type="InterPro" id="IPR020845">
    <property type="entry name" value="AMP-binding_CS"/>
</dbReference>
<dbReference type="Pfam" id="PF13193">
    <property type="entry name" value="AMP-binding_C"/>
    <property type="match status" value="1"/>
</dbReference>
<organism evidence="6 7">
    <name type="scientific">Streptomyces misionensis</name>
    <dbReference type="NCBI Taxonomy" id="67331"/>
    <lineage>
        <taxon>Bacteria</taxon>
        <taxon>Bacillati</taxon>
        <taxon>Actinomycetota</taxon>
        <taxon>Actinomycetes</taxon>
        <taxon>Kitasatosporales</taxon>
        <taxon>Streptomycetaceae</taxon>
        <taxon>Streptomyces</taxon>
    </lineage>
</organism>
<dbReference type="GO" id="GO:0043041">
    <property type="term" value="P:amino acid activation for nonribosomal peptide biosynthetic process"/>
    <property type="evidence" value="ECO:0007669"/>
    <property type="project" value="TreeGrafter"/>
</dbReference>
<dbReference type="EMBL" id="VOGW01000055">
    <property type="protein sequence ID" value="TWV53482.1"/>
    <property type="molecule type" value="Genomic_DNA"/>
</dbReference>
<name>A0A5C6JW15_9ACTN</name>
<dbReference type="PROSITE" id="PS00455">
    <property type="entry name" value="AMP_BINDING"/>
    <property type="match status" value="1"/>
</dbReference>
<dbReference type="NCBIfam" id="TIGR01733">
    <property type="entry name" value="AA-adenyl-dom"/>
    <property type="match status" value="1"/>
</dbReference>
<dbReference type="Gene3D" id="1.10.10.1830">
    <property type="entry name" value="Non-ribosomal peptide synthase, adenylation domain"/>
    <property type="match status" value="1"/>
</dbReference>
<dbReference type="InterPro" id="IPR006162">
    <property type="entry name" value="Ppantetheine_attach_site"/>
</dbReference>
<dbReference type="Proteomes" id="UP000320481">
    <property type="component" value="Unassembled WGS sequence"/>
</dbReference>
<evidence type="ECO:0000256" key="1">
    <source>
        <dbReference type="ARBA" id="ARBA00001957"/>
    </source>
</evidence>
<dbReference type="AlphaFoldDB" id="A0A5C6JW15"/>
<dbReference type="Gene3D" id="3.30.300.30">
    <property type="match status" value="1"/>
</dbReference>
<dbReference type="GO" id="GO:0003824">
    <property type="term" value="F:catalytic activity"/>
    <property type="evidence" value="ECO:0007669"/>
    <property type="project" value="InterPro"/>
</dbReference>
<protein>
    <submittedName>
        <fullName evidence="6">Amino acid adenylation domain-containing protein</fullName>
    </submittedName>
</protein>
<dbReference type="SUPFAM" id="SSF47336">
    <property type="entry name" value="ACP-like"/>
    <property type="match status" value="1"/>
</dbReference>
<dbReference type="GO" id="GO:0044550">
    <property type="term" value="P:secondary metabolite biosynthetic process"/>
    <property type="evidence" value="ECO:0007669"/>
    <property type="project" value="TreeGrafter"/>
</dbReference>
<dbReference type="Gene3D" id="3.30.559.10">
    <property type="entry name" value="Chloramphenicol acetyltransferase-like domain"/>
    <property type="match status" value="1"/>
</dbReference>
<dbReference type="InterPro" id="IPR042099">
    <property type="entry name" value="ANL_N_sf"/>
</dbReference>
<dbReference type="InterPro" id="IPR036736">
    <property type="entry name" value="ACP-like_sf"/>
</dbReference>
<dbReference type="CDD" id="cd05930">
    <property type="entry name" value="A_NRPS"/>
    <property type="match status" value="1"/>
</dbReference>
<evidence type="ECO:0000256" key="2">
    <source>
        <dbReference type="ARBA" id="ARBA00022450"/>
    </source>
</evidence>
<dbReference type="InterPro" id="IPR001242">
    <property type="entry name" value="Condensation_dom"/>
</dbReference>
<dbReference type="InterPro" id="IPR041464">
    <property type="entry name" value="TubC_N"/>
</dbReference>
<keyword evidence="7" id="KW-1185">Reference proteome</keyword>